<dbReference type="SUPFAM" id="SSF47413">
    <property type="entry name" value="lambda repressor-like DNA-binding domains"/>
    <property type="match status" value="1"/>
</dbReference>
<dbReference type="InterPro" id="IPR000843">
    <property type="entry name" value="HTH_LacI"/>
</dbReference>
<gene>
    <name evidence="6" type="ORF">GGR88_000417</name>
</gene>
<sequence>MPPGTRRATPAGQPPPERAISRKPTIDDVAARSGVGRTTVSRVLNNGPNVSAKLRARVQEAVDALGYQVNIQARFLAGGNSRTVALICAAELDLEPNSYYQSALEVGALRACTQLGLHLITHAAVQDDPRGVEEVVALVEERRCDGVVLTPPFADDTRLIDALVARGCAVACVSPGDATGARVPGVGMDDERAGYDLAAHLLALGHRRFGFIRGREGHRSAESRFDGVMRALAEARLDPADVADARGNFTFMSGKDLLPTLLSAAARPTAVVCANDDTAAGALFAAHQLGIDVPGALSIVGFDDTPVSAIVWPPLTTVHQPIREMSFRAVEMLAEALKTPGEAQSPVHEYIAHTVVSRRSTGRPELEALPIAATGR</sequence>
<dbReference type="PROSITE" id="PS00356">
    <property type="entry name" value="HTH_LACI_1"/>
    <property type="match status" value="1"/>
</dbReference>
<feature type="domain" description="HTH lacI-type" evidence="5">
    <location>
        <begin position="24"/>
        <end position="78"/>
    </location>
</feature>
<name>A0ABX0XHX8_9SPHN</name>
<dbReference type="RefSeq" id="WP_209023176.1">
    <property type="nucleotide sequence ID" value="NZ_JAATJE010000001.1"/>
</dbReference>
<dbReference type="Pfam" id="PF00356">
    <property type="entry name" value="LacI"/>
    <property type="match status" value="1"/>
</dbReference>
<dbReference type="SUPFAM" id="SSF53822">
    <property type="entry name" value="Periplasmic binding protein-like I"/>
    <property type="match status" value="1"/>
</dbReference>
<dbReference type="Proteomes" id="UP000734218">
    <property type="component" value="Unassembled WGS sequence"/>
</dbReference>
<keyword evidence="2" id="KW-0238">DNA-binding</keyword>
<evidence type="ECO:0000256" key="1">
    <source>
        <dbReference type="ARBA" id="ARBA00023015"/>
    </source>
</evidence>
<dbReference type="PANTHER" id="PTHR30146">
    <property type="entry name" value="LACI-RELATED TRANSCRIPTIONAL REPRESSOR"/>
    <property type="match status" value="1"/>
</dbReference>
<keyword evidence="1" id="KW-0805">Transcription regulation</keyword>
<evidence type="ECO:0000259" key="5">
    <source>
        <dbReference type="PROSITE" id="PS50932"/>
    </source>
</evidence>
<accession>A0ABX0XHX8</accession>
<organism evidence="6 7">
    <name type="scientific">Sphingomonas jejuensis</name>
    <dbReference type="NCBI Taxonomy" id="904715"/>
    <lineage>
        <taxon>Bacteria</taxon>
        <taxon>Pseudomonadati</taxon>
        <taxon>Pseudomonadota</taxon>
        <taxon>Alphaproteobacteria</taxon>
        <taxon>Sphingomonadales</taxon>
        <taxon>Sphingomonadaceae</taxon>
        <taxon>Sphingomonas</taxon>
    </lineage>
</organism>
<dbReference type="InterPro" id="IPR028082">
    <property type="entry name" value="Peripla_BP_I"/>
</dbReference>
<dbReference type="CDD" id="cd01545">
    <property type="entry name" value="PBP1_SalR"/>
    <property type="match status" value="1"/>
</dbReference>
<dbReference type="InterPro" id="IPR046335">
    <property type="entry name" value="LacI/GalR-like_sensor"/>
</dbReference>
<comment type="caution">
    <text evidence="6">The sequence shown here is derived from an EMBL/GenBank/DDBJ whole genome shotgun (WGS) entry which is preliminary data.</text>
</comment>
<dbReference type="SMART" id="SM00354">
    <property type="entry name" value="HTH_LACI"/>
    <property type="match status" value="1"/>
</dbReference>
<dbReference type="PANTHER" id="PTHR30146:SF153">
    <property type="entry name" value="LACTOSE OPERON REPRESSOR"/>
    <property type="match status" value="1"/>
</dbReference>
<proteinExistence type="predicted"/>
<dbReference type="EMBL" id="JAATJE010000001">
    <property type="protein sequence ID" value="NJC32943.1"/>
    <property type="molecule type" value="Genomic_DNA"/>
</dbReference>
<dbReference type="InterPro" id="IPR010982">
    <property type="entry name" value="Lambda_DNA-bd_dom_sf"/>
</dbReference>
<dbReference type="PROSITE" id="PS50932">
    <property type="entry name" value="HTH_LACI_2"/>
    <property type="match status" value="1"/>
</dbReference>
<dbReference type="Gene3D" id="3.40.50.2300">
    <property type="match status" value="2"/>
</dbReference>
<evidence type="ECO:0000256" key="4">
    <source>
        <dbReference type="SAM" id="MobiDB-lite"/>
    </source>
</evidence>
<evidence type="ECO:0000256" key="2">
    <source>
        <dbReference type="ARBA" id="ARBA00023125"/>
    </source>
</evidence>
<keyword evidence="3" id="KW-0804">Transcription</keyword>
<evidence type="ECO:0000313" key="6">
    <source>
        <dbReference type="EMBL" id="NJC32943.1"/>
    </source>
</evidence>
<dbReference type="Pfam" id="PF13377">
    <property type="entry name" value="Peripla_BP_3"/>
    <property type="match status" value="1"/>
</dbReference>
<keyword evidence="7" id="KW-1185">Reference proteome</keyword>
<feature type="region of interest" description="Disordered" evidence="4">
    <location>
        <begin position="1"/>
        <end position="21"/>
    </location>
</feature>
<protein>
    <submittedName>
        <fullName evidence="6">LacI family transcriptional regulator</fullName>
    </submittedName>
</protein>
<dbReference type="Gene3D" id="1.10.260.40">
    <property type="entry name" value="lambda repressor-like DNA-binding domains"/>
    <property type="match status" value="1"/>
</dbReference>
<evidence type="ECO:0000313" key="7">
    <source>
        <dbReference type="Proteomes" id="UP000734218"/>
    </source>
</evidence>
<dbReference type="CDD" id="cd01392">
    <property type="entry name" value="HTH_LacI"/>
    <property type="match status" value="1"/>
</dbReference>
<reference evidence="6 7" key="1">
    <citation type="submission" date="2020-03" db="EMBL/GenBank/DDBJ databases">
        <title>Genomic Encyclopedia of Type Strains, Phase IV (KMG-IV): sequencing the most valuable type-strain genomes for metagenomic binning, comparative biology and taxonomic classification.</title>
        <authorList>
            <person name="Goeker M."/>
        </authorList>
    </citation>
    <scope>NUCLEOTIDE SEQUENCE [LARGE SCALE GENOMIC DNA]</scope>
    <source>
        <strain evidence="6 7">DSM 27651</strain>
    </source>
</reference>
<evidence type="ECO:0000256" key="3">
    <source>
        <dbReference type="ARBA" id="ARBA00023163"/>
    </source>
</evidence>